<feature type="transmembrane region" description="Helical" evidence="2">
    <location>
        <begin position="12"/>
        <end position="34"/>
    </location>
</feature>
<name>F0XWD2_AURAN</name>
<evidence type="ECO:0000256" key="2">
    <source>
        <dbReference type="SAM" id="Phobius"/>
    </source>
</evidence>
<keyword evidence="2" id="KW-1133">Transmembrane helix</keyword>
<dbReference type="AlphaFoldDB" id="F0XWD2"/>
<proteinExistence type="predicted"/>
<evidence type="ECO:0000313" key="4">
    <source>
        <dbReference type="Proteomes" id="UP000002729"/>
    </source>
</evidence>
<keyword evidence="4" id="KW-1185">Reference proteome</keyword>
<keyword evidence="2" id="KW-0812">Transmembrane</keyword>
<dbReference type="InParanoid" id="F0XWD2"/>
<dbReference type="GeneID" id="20223173"/>
<organism evidence="4">
    <name type="scientific">Aureococcus anophagefferens</name>
    <name type="common">Harmful bloom alga</name>
    <dbReference type="NCBI Taxonomy" id="44056"/>
    <lineage>
        <taxon>Eukaryota</taxon>
        <taxon>Sar</taxon>
        <taxon>Stramenopiles</taxon>
        <taxon>Ochrophyta</taxon>
        <taxon>Pelagophyceae</taxon>
        <taxon>Pelagomonadales</taxon>
        <taxon>Pelagomonadaceae</taxon>
        <taxon>Aureococcus</taxon>
    </lineage>
</organism>
<dbReference type="KEGG" id="aaf:AURANDRAFT_60799"/>
<keyword evidence="2" id="KW-0472">Membrane</keyword>
<reference evidence="3 4" key="1">
    <citation type="journal article" date="2011" name="Proc. Natl. Acad. Sci. U.S.A.">
        <title>Niche of harmful alga Aureococcus anophagefferens revealed through ecogenomics.</title>
        <authorList>
            <person name="Gobler C.J."/>
            <person name="Berry D.L."/>
            <person name="Dyhrman S.T."/>
            <person name="Wilhelm S.W."/>
            <person name="Salamov A."/>
            <person name="Lobanov A.V."/>
            <person name="Zhang Y."/>
            <person name="Collier J.L."/>
            <person name="Wurch L.L."/>
            <person name="Kustka A.B."/>
            <person name="Dill B.D."/>
            <person name="Shah M."/>
            <person name="VerBerkmoes N.C."/>
            <person name="Kuo A."/>
            <person name="Terry A."/>
            <person name="Pangilinan J."/>
            <person name="Lindquist E.A."/>
            <person name="Lucas S."/>
            <person name="Paulsen I.T."/>
            <person name="Hattenrath-Lehmann T.K."/>
            <person name="Talmage S.C."/>
            <person name="Walker E.A."/>
            <person name="Koch F."/>
            <person name="Burson A.M."/>
            <person name="Marcoval M.A."/>
            <person name="Tang Y.Z."/>
            <person name="Lecleir G.R."/>
            <person name="Coyne K.J."/>
            <person name="Berg G.M."/>
            <person name="Bertrand E.M."/>
            <person name="Saito M.A."/>
            <person name="Gladyshev V.N."/>
            <person name="Grigoriev I.V."/>
        </authorList>
    </citation>
    <scope>NUCLEOTIDE SEQUENCE [LARGE SCALE GENOMIC DNA]</scope>
    <source>
        <strain evidence="4">CCMP 1984</strain>
    </source>
</reference>
<evidence type="ECO:0000256" key="1">
    <source>
        <dbReference type="SAM" id="MobiDB-lite"/>
    </source>
</evidence>
<feature type="transmembrane region" description="Helical" evidence="2">
    <location>
        <begin position="46"/>
        <end position="64"/>
    </location>
</feature>
<dbReference type="OrthoDB" id="47586at2759"/>
<sequence length="274" mass="28873">MGPSSEGRLAAALELAATFLLEVLGGAGAVWGSSEFLGVRRGNNATAWRLVSVCVGGWCLLRWIGVHALGRERNASDEVLACFLLQVLGGAGAAWGCLEILGYRTHYPTACGREGVGGAWAPGYARCRNTYPQCRLITLAFLLAFLARWQWPGVLRSLAAPRGAAAAGDAAAAPRRRASSGARRRAAAAAAERAATFVLDVGGGAGALWGAAEVCYLRRGWGDARYGQPSFDFWRYWCAATFVLCFGRWATSELAPPPKDARSSSTELTAGGAC</sequence>
<dbReference type="EMBL" id="GL833120">
    <property type="protein sequence ID" value="EGB12751.1"/>
    <property type="molecule type" value="Genomic_DNA"/>
</dbReference>
<gene>
    <name evidence="3" type="ORF">AURANDRAFT_60799</name>
</gene>
<accession>F0XWD2</accession>
<protein>
    <submittedName>
        <fullName evidence="3">Uncharacterized protein</fullName>
    </submittedName>
</protein>
<dbReference type="RefSeq" id="XP_009032399.1">
    <property type="nucleotide sequence ID" value="XM_009034151.1"/>
</dbReference>
<dbReference type="Proteomes" id="UP000002729">
    <property type="component" value="Unassembled WGS sequence"/>
</dbReference>
<feature type="transmembrane region" description="Helical" evidence="2">
    <location>
        <begin position="134"/>
        <end position="151"/>
    </location>
</feature>
<evidence type="ECO:0000313" key="3">
    <source>
        <dbReference type="EMBL" id="EGB12751.1"/>
    </source>
</evidence>
<feature type="region of interest" description="Disordered" evidence="1">
    <location>
        <begin position="255"/>
        <end position="274"/>
    </location>
</feature>